<dbReference type="FunFam" id="3.30.420.100:FF:000001">
    <property type="entry name" value="50S ribosomal protein L18"/>
    <property type="match status" value="1"/>
</dbReference>
<dbReference type="GO" id="GO:0008097">
    <property type="term" value="F:5S rRNA binding"/>
    <property type="evidence" value="ECO:0007669"/>
    <property type="project" value="TreeGrafter"/>
</dbReference>
<keyword evidence="4 7" id="KW-0689">Ribosomal protein</keyword>
<evidence type="ECO:0000313" key="8">
    <source>
        <dbReference type="EMBL" id="VEU64532.1"/>
    </source>
</evidence>
<dbReference type="CDD" id="cd00432">
    <property type="entry name" value="Ribosomal_L18_L5e"/>
    <property type="match status" value="1"/>
</dbReference>
<keyword evidence="3 7" id="KW-0694">RNA-binding</keyword>
<dbReference type="RefSeq" id="WP_015287057.1">
    <property type="nucleotide sequence ID" value="NZ_CP110271.1"/>
</dbReference>
<dbReference type="GeneID" id="74931808"/>
<comment type="subunit">
    <text evidence="7">Part of the 50S ribosomal subunit; part of the 5S rRNA/L5/L18/L25 subcomplex. Contacts the 5S and 23S rRNAs.</text>
</comment>
<evidence type="ECO:0000256" key="4">
    <source>
        <dbReference type="ARBA" id="ARBA00022980"/>
    </source>
</evidence>
<dbReference type="OMA" id="NKQIYAQ"/>
<evidence type="ECO:0000313" key="11">
    <source>
        <dbReference type="Proteomes" id="UP001327314"/>
    </source>
</evidence>
<dbReference type="AlphaFoldDB" id="A0A449AHW3"/>
<comment type="function">
    <text evidence="7">This is one of the proteins that bind and probably mediate the attachment of the 5S RNA into the large ribosomal subunit, where it forms part of the central protuberance.</text>
</comment>
<reference evidence="9 11" key="2">
    <citation type="submission" date="2023-12" db="EMBL/GenBank/DDBJ databases">
        <title>Hybrid Genome Assemblies of Mycoplasma cynos and Mycoplasma felis isolated from Dogs and Cats with Infectious Respiratory Disease.</title>
        <authorList>
            <person name="Framst I."/>
            <person name="Cai H."/>
            <person name="Ramesh P."/>
            <person name="Maboni G."/>
        </authorList>
    </citation>
    <scope>NUCLEOTIDE SEQUENCE [LARGE SCALE GENOMIC DNA]</scope>
    <source>
        <strain evidence="9 11">30510</strain>
    </source>
</reference>
<sequence length="116" mass="13068">MAKLSRNAARKQKHFRARYKINGTASKPRLNVFKSHQNFYAQLIDDVKGITLASVSTLSSKEYSGNIESARKIGLLMGDKINKLGFKEVVFDRGGYIFHGRVKAFAESVREKGVKF</sequence>
<evidence type="ECO:0000256" key="5">
    <source>
        <dbReference type="ARBA" id="ARBA00023274"/>
    </source>
</evidence>
<dbReference type="InterPro" id="IPR004389">
    <property type="entry name" value="Ribosomal_uL18_bac-type"/>
</dbReference>
<organism evidence="8 10">
    <name type="scientific">Mycoplasmopsis cynos</name>
    <dbReference type="NCBI Taxonomy" id="171284"/>
    <lineage>
        <taxon>Bacteria</taxon>
        <taxon>Bacillati</taxon>
        <taxon>Mycoplasmatota</taxon>
        <taxon>Mycoplasmoidales</taxon>
        <taxon>Metamycoplasmataceae</taxon>
        <taxon>Mycoplasmopsis</taxon>
    </lineage>
</organism>
<proteinExistence type="inferred from homology"/>
<keyword evidence="8" id="KW-0614">Plasmid</keyword>
<geneLocation type="plasmid" evidence="8 10">
    <name>13</name>
</geneLocation>
<gene>
    <name evidence="8" type="primary">MCYN0192</name>
    <name evidence="7 9" type="synonym">rplR</name>
    <name evidence="8" type="ORF">NCTC10142_00276</name>
    <name evidence="9" type="ORF">RRG46_01155</name>
</gene>
<name>A0A449AHW3_9BACT</name>
<dbReference type="EMBL" id="CP141046">
    <property type="protein sequence ID" value="WQQ20147.1"/>
    <property type="molecule type" value="Genomic_DNA"/>
</dbReference>
<evidence type="ECO:0000256" key="1">
    <source>
        <dbReference type="ARBA" id="ARBA00007116"/>
    </source>
</evidence>
<dbReference type="Proteomes" id="UP001327314">
    <property type="component" value="Chromosome"/>
</dbReference>
<dbReference type="NCBIfam" id="TIGR00060">
    <property type="entry name" value="L18_bact"/>
    <property type="match status" value="1"/>
</dbReference>
<reference evidence="8 10" key="1">
    <citation type="submission" date="2019-01" db="EMBL/GenBank/DDBJ databases">
        <authorList>
            <consortium name="Pathogen Informatics"/>
        </authorList>
    </citation>
    <scope>NUCLEOTIDE SEQUENCE [LARGE SCALE GENOMIC DNA]</scope>
    <source>
        <strain evidence="8 10">NCTC10142</strain>
        <plasmid evidence="10">13</plasmid>
    </source>
</reference>
<dbReference type="Pfam" id="PF00861">
    <property type="entry name" value="Ribosomal_L18p"/>
    <property type="match status" value="1"/>
</dbReference>
<dbReference type="InterPro" id="IPR057268">
    <property type="entry name" value="Ribosomal_L18"/>
</dbReference>
<evidence type="ECO:0000256" key="7">
    <source>
        <dbReference type="HAMAP-Rule" id="MF_01337"/>
    </source>
</evidence>
<dbReference type="GO" id="GO:0022625">
    <property type="term" value="C:cytosolic large ribosomal subunit"/>
    <property type="evidence" value="ECO:0007669"/>
    <property type="project" value="TreeGrafter"/>
</dbReference>
<dbReference type="SUPFAM" id="SSF53137">
    <property type="entry name" value="Translational machinery components"/>
    <property type="match status" value="1"/>
</dbReference>
<protein>
    <recommendedName>
        <fullName evidence="6 7">Large ribosomal subunit protein uL18</fullName>
    </recommendedName>
</protein>
<dbReference type="Gene3D" id="3.30.420.100">
    <property type="match status" value="1"/>
</dbReference>
<evidence type="ECO:0000256" key="2">
    <source>
        <dbReference type="ARBA" id="ARBA00022730"/>
    </source>
</evidence>
<evidence type="ECO:0000256" key="3">
    <source>
        <dbReference type="ARBA" id="ARBA00022884"/>
    </source>
</evidence>
<dbReference type="PANTHER" id="PTHR12899:SF3">
    <property type="entry name" value="LARGE RIBOSOMAL SUBUNIT PROTEIN UL18M"/>
    <property type="match status" value="1"/>
</dbReference>
<dbReference type="Proteomes" id="UP000289506">
    <property type="component" value="Plasmid 13"/>
</dbReference>
<evidence type="ECO:0000256" key="6">
    <source>
        <dbReference type="ARBA" id="ARBA00035197"/>
    </source>
</evidence>
<dbReference type="GO" id="GO:0006412">
    <property type="term" value="P:translation"/>
    <property type="evidence" value="ECO:0007669"/>
    <property type="project" value="UniProtKB-UniRule"/>
</dbReference>
<dbReference type="HAMAP" id="MF_01337_B">
    <property type="entry name" value="Ribosomal_uL18_B"/>
    <property type="match status" value="1"/>
</dbReference>
<dbReference type="PANTHER" id="PTHR12899">
    <property type="entry name" value="39S RIBOSOMAL PROTEIN L18, MITOCHONDRIAL"/>
    <property type="match status" value="1"/>
</dbReference>
<comment type="similarity">
    <text evidence="1 7">Belongs to the universal ribosomal protein uL18 family.</text>
</comment>
<dbReference type="EMBL" id="LR214986">
    <property type="protein sequence ID" value="VEU64532.1"/>
    <property type="molecule type" value="Genomic_DNA"/>
</dbReference>
<evidence type="ECO:0000313" key="9">
    <source>
        <dbReference type="EMBL" id="WQQ20147.1"/>
    </source>
</evidence>
<accession>A0A449AHW3</accession>
<dbReference type="InterPro" id="IPR005484">
    <property type="entry name" value="Ribosomal_uL18_bac/plant/anim"/>
</dbReference>
<keyword evidence="2 7" id="KW-0699">rRNA-binding</keyword>
<keyword evidence="5 7" id="KW-0687">Ribonucleoprotein</keyword>
<dbReference type="GO" id="GO:0003735">
    <property type="term" value="F:structural constituent of ribosome"/>
    <property type="evidence" value="ECO:0007669"/>
    <property type="project" value="InterPro"/>
</dbReference>
<evidence type="ECO:0000313" key="10">
    <source>
        <dbReference type="Proteomes" id="UP000289506"/>
    </source>
</evidence>